<feature type="compositionally biased region" description="Polar residues" evidence="1">
    <location>
        <begin position="583"/>
        <end position="596"/>
    </location>
</feature>
<dbReference type="EnsemblMetazoa" id="XM_050652978.1">
    <property type="protein sequence ID" value="XP_050508935.1"/>
    <property type="gene ID" value="LOC114341412"/>
</dbReference>
<feature type="region of interest" description="Disordered" evidence="1">
    <location>
        <begin position="391"/>
        <end position="422"/>
    </location>
</feature>
<name>A0ABM5KFH1_DIAVI</name>
<feature type="compositionally biased region" description="Basic and acidic residues" evidence="1">
    <location>
        <begin position="598"/>
        <end position="612"/>
    </location>
</feature>
<accession>A0ABM5KFH1</accession>
<protein>
    <recommendedName>
        <fullName evidence="4">Nuclear protein MDM1</fullName>
    </recommendedName>
</protein>
<reference evidence="2" key="1">
    <citation type="submission" date="2025-05" db="UniProtKB">
        <authorList>
            <consortium name="EnsemblMetazoa"/>
        </authorList>
    </citation>
    <scope>IDENTIFICATION</scope>
</reference>
<feature type="compositionally biased region" description="Basic and acidic residues" evidence="1">
    <location>
        <begin position="635"/>
        <end position="670"/>
    </location>
</feature>
<feature type="compositionally biased region" description="Low complexity" evidence="1">
    <location>
        <begin position="613"/>
        <end position="633"/>
    </location>
</feature>
<feature type="compositionally biased region" description="Low complexity" evidence="1">
    <location>
        <begin position="695"/>
        <end position="707"/>
    </location>
</feature>
<evidence type="ECO:0000256" key="1">
    <source>
        <dbReference type="SAM" id="MobiDB-lite"/>
    </source>
</evidence>
<evidence type="ECO:0008006" key="4">
    <source>
        <dbReference type="Google" id="ProtNLM"/>
    </source>
</evidence>
<sequence length="766" mass="88479">MEKWYLCDESLSITHLLEPGVKHAPEGDSRTGWKPSFPVNVTVDELYLYRKKKHNFDSLKDNIKIEEGSFKNLKSEYRRRFKNFYEILKSLNENEVQSSTIYLSRKIARKPGRTLNRKQKDFLDVEPTKQEVLLNLGGEVERKSEYNESFNRNLLQRPTDTYGIMNEVSDNQTSNRPHPFGNELPDFTPSKHPHLLRRPTNLKIEGDFSHITENADKFIEYLLAKRAELCRTPTTLKLGTGEMESKTETTDQFRKYENTERPSLIRKFTNLQLEGGLDGKTEQQEKFLQYEIHSRPPLVKKGTNLHLEGDFYLVPEYRHQYIQYENVTRAGPVLPSHNFKSAGLFENSSDQPINLGRSSPLIPFLRESYSYHDFENDKKFRTNVSASRYQSNVSLNRTSSHPNLSKSSAVEQKSPKRTFKVKSPQKNAYLDFNKNKSAERRMSRRDIHLNTMEKYGTSGLSQSRYSSGKYLDPEYSKLFEESSVGRSHVRKPQDNLINEGEVNYLTEKHDKFVHHQDMPKRQLLRRKSEQIFDYPDEDVDSDQAFEGRFECQPEYRRALIDYLIREKPPPGQRRRILEIPDITINSDHNVDETPSSPDKPEKTKTTSPKVDRPTSSVSKPPSSSSSVPSSPKPKSAKEPSRPPSLEKAKTLRRPTKIETETVRLSPESKKRVFPRSPTHSPVPGNNTAKLSRENSPSLGSLPPKSGGNWRRNQLKPSSSVDANIWNSTETDPAFFVVNDRIPSRSSIRRNLYKEQMWMPAWYNGGV</sequence>
<dbReference type="Proteomes" id="UP001652700">
    <property type="component" value="Unplaced"/>
</dbReference>
<feature type="region of interest" description="Disordered" evidence="1">
    <location>
        <begin position="571"/>
        <end position="715"/>
    </location>
</feature>
<evidence type="ECO:0000313" key="2">
    <source>
        <dbReference type="EnsemblMetazoa" id="XP_050508935.1"/>
    </source>
</evidence>
<keyword evidence="3" id="KW-1185">Reference proteome</keyword>
<evidence type="ECO:0000313" key="3">
    <source>
        <dbReference type="Proteomes" id="UP001652700"/>
    </source>
</evidence>
<feature type="compositionally biased region" description="Polar residues" evidence="1">
    <location>
        <begin position="677"/>
        <end position="689"/>
    </location>
</feature>
<dbReference type="RefSeq" id="XP_050508935.1">
    <property type="nucleotide sequence ID" value="XM_050652978.1"/>
</dbReference>
<proteinExistence type="predicted"/>
<feature type="compositionally biased region" description="Polar residues" evidence="1">
    <location>
        <begin position="391"/>
        <end position="411"/>
    </location>
</feature>
<dbReference type="GeneID" id="114341412"/>
<organism evidence="2 3">
    <name type="scientific">Diabrotica virgifera virgifera</name>
    <name type="common">western corn rootworm</name>
    <dbReference type="NCBI Taxonomy" id="50390"/>
    <lineage>
        <taxon>Eukaryota</taxon>
        <taxon>Metazoa</taxon>
        <taxon>Ecdysozoa</taxon>
        <taxon>Arthropoda</taxon>
        <taxon>Hexapoda</taxon>
        <taxon>Insecta</taxon>
        <taxon>Pterygota</taxon>
        <taxon>Neoptera</taxon>
        <taxon>Endopterygota</taxon>
        <taxon>Coleoptera</taxon>
        <taxon>Polyphaga</taxon>
        <taxon>Cucujiformia</taxon>
        <taxon>Chrysomeloidea</taxon>
        <taxon>Chrysomelidae</taxon>
        <taxon>Galerucinae</taxon>
        <taxon>Diabroticina</taxon>
        <taxon>Diabroticites</taxon>
        <taxon>Diabrotica</taxon>
    </lineage>
</organism>